<dbReference type="PANTHER" id="PTHR30487:SF0">
    <property type="entry name" value="PREPILIN LEADER PEPTIDASE_N-METHYLTRANSFERASE-RELATED"/>
    <property type="match status" value="1"/>
</dbReference>
<comment type="similarity">
    <text evidence="1">Belongs to the peptidase A24 family.</text>
</comment>
<dbReference type="InterPro" id="IPR000045">
    <property type="entry name" value="Prepilin_IV_endopep_pep"/>
</dbReference>
<evidence type="ECO:0000313" key="5">
    <source>
        <dbReference type="Proteomes" id="UP001250932"/>
    </source>
</evidence>
<name>A0ABU3K3Q1_9BACT</name>
<keyword evidence="5" id="KW-1185">Reference proteome</keyword>
<evidence type="ECO:0000313" key="4">
    <source>
        <dbReference type="EMBL" id="MDT7041000.1"/>
    </source>
</evidence>
<accession>A0ABU3K3Q1</accession>
<keyword evidence="2" id="KW-0472">Membrane</keyword>
<evidence type="ECO:0000256" key="2">
    <source>
        <dbReference type="SAM" id="Phobius"/>
    </source>
</evidence>
<gene>
    <name evidence="4" type="ORF">PPG34_01480</name>
</gene>
<feature type="transmembrane region" description="Helical" evidence="2">
    <location>
        <begin position="52"/>
        <end position="72"/>
    </location>
</feature>
<sequence length="176" mass="18938">MENIWLTLFVIMVVVGAAVTDFRKQKIPNILTFPSMVVGIAGHSLVHGWQGLGFSLSGLGLGLILLLGFYAMGGMAAGDVKLMAAVGSFLGPLNIFLVFLMTAILGGFYSLGMMIHVLGFRGMLEHVGGMFKTLFLTGRIKLAFAGNAESEVKLRYGLVIALGTLTFQFWFWIGIG</sequence>
<dbReference type="PANTHER" id="PTHR30487">
    <property type="entry name" value="TYPE 4 PREPILIN-LIKE PROTEINS LEADER PEPTIDE-PROCESSING ENZYME"/>
    <property type="match status" value="1"/>
</dbReference>
<evidence type="ECO:0000256" key="1">
    <source>
        <dbReference type="ARBA" id="ARBA00005801"/>
    </source>
</evidence>
<protein>
    <submittedName>
        <fullName evidence="4">A24 family peptidase</fullName>
    </submittedName>
</protein>
<evidence type="ECO:0000259" key="3">
    <source>
        <dbReference type="Pfam" id="PF01478"/>
    </source>
</evidence>
<keyword evidence="2" id="KW-0812">Transmembrane</keyword>
<dbReference type="InterPro" id="IPR050882">
    <property type="entry name" value="Prepilin_peptidase/N-MTase"/>
</dbReference>
<dbReference type="Pfam" id="PF01478">
    <property type="entry name" value="Peptidase_A24"/>
    <property type="match status" value="1"/>
</dbReference>
<dbReference type="Proteomes" id="UP001250932">
    <property type="component" value="Unassembled WGS sequence"/>
</dbReference>
<feature type="transmembrane region" description="Helical" evidence="2">
    <location>
        <begin position="156"/>
        <end position="175"/>
    </location>
</feature>
<proteinExistence type="inferred from homology"/>
<feature type="transmembrane region" description="Helical" evidence="2">
    <location>
        <begin position="84"/>
        <end position="109"/>
    </location>
</feature>
<keyword evidence="2" id="KW-1133">Transmembrane helix</keyword>
<feature type="domain" description="Prepilin type IV endopeptidase peptidase" evidence="3">
    <location>
        <begin position="9"/>
        <end position="111"/>
    </location>
</feature>
<dbReference type="Gene3D" id="1.20.120.1220">
    <property type="match status" value="1"/>
</dbReference>
<dbReference type="RefSeq" id="WP_313831359.1">
    <property type="nucleotide sequence ID" value="NZ_JAQOUE010000001.1"/>
</dbReference>
<feature type="transmembrane region" description="Helical" evidence="2">
    <location>
        <begin position="29"/>
        <end position="46"/>
    </location>
</feature>
<feature type="transmembrane region" description="Helical" evidence="2">
    <location>
        <begin position="6"/>
        <end position="22"/>
    </location>
</feature>
<reference evidence="4 5" key="1">
    <citation type="journal article" date="2023" name="ISME J.">
        <title>Cultivation and genomic characterization of novel and ubiquitous marine nitrite-oxidizing bacteria from the Nitrospirales.</title>
        <authorList>
            <person name="Mueller A.J."/>
            <person name="Daebeler A."/>
            <person name="Herbold C.W."/>
            <person name="Kirkegaard R.H."/>
            <person name="Daims H."/>
        </authorList>
    </citation>
    <scope>NUCLEOTIDE SEQUENCE [LARGE SCALE GENOMIC DNA]</scope>
    <source>
        <strain evidence="4 5">EB</strain>
    </source>
</reference>
<organism evidence="4 5">
    <name type="scientific">Candidatus Nitronereus thalassa</name>
    <dbReference type="NCBI Taxonomy" id="3020898"/>
    <lineage>
        <taxon>Bacteria</taxon>
        <taxon>Pseudomonadati</taxon>
        <taxon>Nitrospirota</taxon>
        <taxon>Nitrospiria</taxon>
        <taxon>Nitrospirales</taxon>
        <taxon>Nitrospiraceae</taxon>
        <taxon>Candidatus Nitronereus</taxon>
    </lineage>
</organism>
<comment type="caution">
    <text evidence="4">The sequence shown here is derived from an EMBL/GenBank/DDBJ whole genome shotgun (WGS) entry which is preliminary data.</text>
</comment>
<dbReference type="EMBL" id="JAQOUE010000001">
    <property type="protein sequence ID" value="MDT7041000.1"/>
    <property type="molecule type" value="Genomic_DNA"/>
</dbReference>